<dbReference type="AlphaFoldDB" id="A0A7X9ZU59"/>
<sequence>MLSNAVDPGWVRTHMGGASAPVDILTGRATQSWLAASEDDAARTSGGYWQAMQRKEPPTSAASPDHGDRLIAAIEALTGVTVGASGQPRSRPRA</sequence>
<name>A0A7X9ZU59_9SPHN</name>
<protein>
    <submittedName>
        <fullName evidence="1">Uncharacterized protein</fullName>
    </submittedName>
</protein>
<evidence type="ECO:0000313" key="2">
    <source>
        <dbReference type="Proteomes" id="UP000519023"/>
    </source>
</evidence>
<proteinExistence type="predicted"/>
<dbReference type="Proteomes" id="UP000519023">
    <property type="component" value="Unassembled WGS sequence"/>
</dbReference>
<organism evidence="1 2">
    <name type="scientific">Sphingobium psychrophilum</name>
    <dbReference type="NCBI Taxonomy" id="2728834"/>
    <lineage>
        <taxon>Bacteria</taxon>
        <taxon>Pseudomonadati</taxon>
        <taxon>Pseudomonadota</taxon>
        <taxon>Alphaproteobacteria</taxon>
        <taxon>Sphingomonadales</taxon>
        <taxon>Sphingomonadaceae</taxon>
        <taxon>Sphingobium</taxon>
    </lineage>
</organism>
<dbReference type="Gene3D" id="3.40.50.720">
    <property type="entry name" value="NAD(P)-binding Rossmann-like Domain"/>
    <property type="match status" value="1"/>
</dbReference>
<dbReference type="RefSeq" id="WP_169574736.1">
    <property type="nucleotide sequence ID" value="NZ_JABBFV010000019.1"/>
</dbReference>
<reference evidence="1 2" key="1">
    <citation type="submission" date="2020-04" db="EMBL/GenBank/DDBJ databases">
        <title>Sphingobium sp. AR-3-1 isolated from Arctic soil.</title>
        <authorList>
            <person name="Dahal R.H."/>
            <person name="Chaudhary D.K."/>
        </authorList>
    </citation>
    <scope>NUCLEOTIDE SEQUENCE [LARGE SCALE GENOMIC DNA]</scope>
    <source>
        <strain evidence="1 2">AR-3-1</strain>
    </source>
</reference>
<gene>
    <name evidence="1" type="ORF">HHL08_19720</name>
</gene>
<keyword evidence="2" id="KW-1185">Reference proteome</keyword>
<accession>A0A7X9ZU59</accession>
<evidence type="ECO:0000313" key="1">
    <source>
        <dbReference type="EMBL" id="NML12337.1"/>
    </source>
</evidence>
<dbReference type="EMBL" id="JABBFV010000019">
    <property type="protein sequence ID" value="NML12337.1"/>
    <property type="molecule type" value="Genomic_DNA"/>
</dbReference>
<comment type="caution">
    <text evidence="1">The sequence shown here is derived from an EMBL/GenBank/DDBJ whole genome shotgun (WGS) entry which is preliminary data.</text>
</comment>